<dbReference type="EMBL" id="HBJA01112505">
    <property type="protein sequence ID" value="CAE0827586.1"/>
    <property type="molecule type" value="Transcribed_RNA"/>
</dbReference>
<reference evidence="2" key="1">
    <citation type="submission" date="2021-01" db="EMBL/GenBank/DDBJ databases">
        <authorList>
            <person name="Corre E."/>
            <person name="Pelletier E."/>
            <person name="Niang G."/>
            <person name="Scheremetjew M."/>
            <person name="Finn R."/>
            <person name="Kale V."/>
            <person name="Holt S."/>
            <person name="Cochrane G."/>
            <person name="Meng A."/>
            <person name="Brown T."/>
            <person name="Cohen L."/>
        </authorList>
    </citation>
    <scope>NUCLEOTIDE SEQUENCE</scope>
    <source>
        <strain evidence="2">CCMP1594</strain>
    </source>
</reference>
<evidence type="ECO:0000256" key="1">
    <source>
        <dbReference type="SAM" id="MobiDB-lite"/>
    </source>
</evidence>
<protein>
    <submittedName>
        <fullName evidence="2">Uncharacterized protein</fullName>
    </submittedName>
</protein>
<organism evidence="2">
    <name type="scientific">Eutreptiella gymnastica</name>
    <dbReference type="NCBI Taxonomy" id="73025"/>
    <lineage>
        <taxon>Eukaryota</taxon>
        <taxon>Discoba</taxon>
        <taxon>Euglenozoa</taxon>
        <taxon>Euglenida</taxon>
        <taxon>Spirocuta</taxon>
        <taxon>Euglenophyceae</taxon>
        <taxon>Eutreptiales</taxon>
        <taxon>Eutreptiaceae</taxon>
        <taxon>Eutreptiella</taxon>
    </lineage>
</organism>
<accession>A0A7S4G7G3</accession>
<name>A0A7S4G7G3_9EUGL</name>
<sequence length="136" mass="15072">MDGQRRWLCGVLGVGCSRPEQEMRRSPGGRGRVRSVSRQPPVNHQPPPAFCKLPLAWATGAGRCALSVLVRFALFAQGEEGVLLHKRVSRHKIGRGAWCPSGIQGMQHPAESHLRSRTRAEWWTAMQGGEALFRPI</sequence>
<dbReference type="AlphaFoldDB" id="A0A7S4G7G3"/>
<gene>
    <name evidence="2" type="ORF">EGYM00163_LOCUS38848</name>
</gene>
<proteinExistence type="predicted"/>
<feature type="region of interest" description="Disordered" evidence="1">
    <location>
        <begin position="19"/>
        <end position="44"/>
    </location>
</feature>
<evidence type="ECO:0000313" key="2">
    <source>
        <dbReference type="EMBL" id="CAE0827586.1"/>
    </source>
</evidence>